<gene>
    <name evidence="2" type="ORF">KL86DYS1_30524</name>
</gene>
<keyword evidence="1" id="KW-0812">Transmembrane</keyword>
<evidence type="ECO:0000256" key="1">
    <source>
        <dbReference type="SAM" id="Phobius"/>
    </source>
</evidence>
<organism evidence="2">
    <name type="scientific">uncultured Dysgonomonas sp</name>
    <dbReference type="NCBI Taxonomy" id="206096"/>
    <lineage>
        <taxon>Bacteria</taxon>
        <taxon>Pseudomonadati</taxon>
        <taxon>Bacteroidota</taxon>
        <taxon>Bacteroidia</taxon>
        <taxon>Bacteroidales</taxon>
        <taxon>Dysgonomonadaceae</taxon>
        <taxon>Dysgonomonas</taxon>
        <taxon>environmental samples</taxon>
    </lineage>
</organism>
<feature type="transmembrane region" description="Helical" evidence="1">
    <location>
        <begin position="20"/>
        <end position="40"/>
    </location>
</feature>
<protein>
    <submittedName>
        <fullName evidence="2">Uncharacterized protein</fullName>
    </submittedName>
</protein>
<proteinExistence type="predicted"/>
<keyword evidence="1" id="KW-1133">Transmembrane helix</keyword>
<reference evidence="2" key="1">
    <citation type="submission" date="2016-04" db="EMBL/GenBank/DDBJ databases">
        <authorList>
            <person name="Evans L.H."/>
            <person name="Alamgir A."/>
            <person name="Owens N."/>
            <person name="Weber N.D."/>
            <person name="Virtaneva K."/>
            <person name="Barbian K."/>
            <person name="Babar A."/>
            <person name="Rosenke K."/>
        </authorList>
    </citation>
    <scope>NUCLEOTIDE SEQUENCE</scope>
    <source>
        <strain evidence="2">86-1</strain>
    </source>
</reference>
<dbReference type="RefSeq" id="WP_296942430.1">
    <property type="nucleotide sequence ID" value="NZ_LT599032.1"/>
</dbReference>
<sequence length="164" mass="19661">MAAPIWILYIPAFFYFRIEYIHYFIFATWALSICFVFIFVRRVKITFSPANEINIFFNGNLKYSGSSVNLEYVRGANIVKERSNTVLHFSFNDKKFIFNILENTNSFASGATKQVELLRYMVTVFNLRTEYYKDSMQGRIFTYWNPVYKESLRPKEYNKSERFR</sequence>
<dbReference type="EMBL" id="FLUM01000003">
    <property type="protein sequence ID" value="SBW03244.1"/>
    <property type="molecule type" value="Genomic_DNA"/>
</dbReference>
<accession>A0A212JUW1</accession>
<evidence type="ECO:0000313" key="2">
    <source>
        <dbReference type="EMBL" id="SBW03244.1"/>
    </source>
</evidence>
<name>A0A212JUW1_9BACT</name>
<keyword evidence="1" id="KW-0472">Membrane</keyword>
<dbReference type="AlphaFoldDB" id="A0A212JUW1"/>